<keyword evidence="3" id="KW-1185">Reference proteome</keyword>
<dbReference type="PROSITE" id="PS51257">
    <property type="entry name" value="PROKAR_LIPOPROTEIN"/>
    <property type="match status" value="1"/>
</dbReference>
<organism evidence="2 3">
    <name type="scientific">Aeromonas phage Ah1</name>
    <dbReference type="NCBI Taxonomy" id="2053701"/>
    <lineage>
        <taxon>Viruses</taxon>
        <taxon>Duplodnaviria</taxon>
        <taxon>Heunggongvirae</taxon>
        <taxon>Uroviricota</taxon>
        <taxon>Caudoviricetes</taxon>
        <taxon>Pantevenvirales</taxon>
        <taxon>Straboviridae</taxon>
        <taxon>Cinqassovirus</taxon>
        <taxon>Cinqassovirus ah1</taxon>
    </lineage>
</organism>
<dbReference type="EMBL" id="MG250483">
    <property type="protein sequence ID" value="AUE22656.1"/>
    <property type="molecule type" value="Genomic_DNA"/>
</dbReference>
<dbReference type="Proteomes" id="UP000240934">
    <property type="component" value="Segment"/>
</dbReference>
<keyword evidence="1" id="KW-0732">Signal</keyword>
<name>A0A2H4YFD6_9CAUD</name>
<proteinExistence type="predicted"/>
<accession>A0A2H4YFD6</accession>
<reference evidence="2 3" key="1">
    <citation type="submission" date="2017-10" db="EMBL/GenBank/DDBJ databases">
        <title>Antibacterial composition for extension of chilled fish shelf life and decreasing of risk of food-borne infections, bacteriophage strains for its preparation.</title>
        <authorList>
            <person name="Zulkarneev E.R."/>
            <person name="Aleshkin A.V."/>
            <person name="Rubalsky O.V."/>
            <person name="Kiseleva I.A."/>
            <person name="Rubalskii E.O."/>
            <person name="Lebedev S.N."/>
        </authorList>
    </citation>
    <scope>NUCLEOTIDE SEQUENCE [LARGE SCALE GENOMIC DNA]</scope>
</reference>
<evidence type="ECO:0000313" key="2">
    <source>
        <dbReference type="EMBL" id="AUE22656.1"/>
    </source>
</evidence>
<gene>
    <name evidence="2" type="ORF">Ah1_00115</name>
</gene>
<dbReference type="Gene3D" id="2.40.160.40">
    <property type="entry name" value="monomeric porin ompg"/>
    <property type="match status" value="1"/>
</dbReference>
<evidence type="ECO:0000313" key="3">
    <source>
        <dbReference type="Proteomes" id="UP000240934"/>
    </source>
</evidence>
<evidence type="ECO:0000256" key="1">
    <source>
        <dbReference type="ARBA" id="ARBA00022729"/>
    </source>
</evidence>
<protein>
    <submittedName>
        <fullName evidence="2">Uncharacterized protein</fullName>
    </submittedName>
</protein>
<sequence length="224" mass="24631">MSKNFIHSVIIGLAVAAASFGCTQAQASDLTEAAAQVQFEKIYVERNVSTDVSEYGASVALPDSYFLEVKHDTTKHTAGTLGKTIQISDDFTFVPSAEYGIYEGDVNTDHETYFQGIVEYMPFAKLYSYAGAGYSFMNEGQDYSKIKAGVSYEIHPEMTVGYNFTRKTQHERTDFSLGLPTSNEHEIAMTLTGELFQPYVKLRHTVTTGVGYDNSAVAGIALVF</sequence>
<dbReference type="InterPro" id="IPR053713">
    <property type="entry name" value="Bact_OM_Channel_sf"/>
</dbReference>